<dbReference type="PROSITE" id="PS51257">
    <property type="entry name" value="PROKAR_LIPOPROTEIN"/>
    <property type="match status" value="1"/>
</dbReference>
<name>A0A0M0I4A9_9VIBR</name>
<dbReference type="PANTHER" id="PTHR38008:SF2">
    <property type="entry name" value="HEMOLYSIN"/>
    <property type="match status" value="1"/>
</dbReference>
<keyword evidence="2" id="KW-1185">Reference proteome</keyword>
<dbReference type="Proteomes" id="UP000037530">
    <property type="component" value="Unassembled WGS sequence"/>
</dbReference>
<evidence type="ECO:0000313" key="1">
    <source>
        <dbReference type="EMBL" id="KOO09156.1"/>
    </source>
</evidence>
<comment type="caution">
    <text evidence="1">The sequence shown here is derived from an EMBL/GenBank/DDBJ whole genome shotgun (WGS) entry which is preliminary data.</text>
</comment>
<dbReference type="PANTHER" id="PTHR38008">
    <property type="entry name" value="HEMOLYSIN-RELATED"/>
    <property type="match status" value="1"/>
</dbReference>
<dbReference type="PATRIC" id="fig|171383.3.peg.412"/>
<proteinExistence type="predicted"/>
<reference evidence="2" key="1">
    <citation type="submission" date="2015-08" db="EMBL/GenBank/DDBJ databases">
        <title>Vibrio galatheae sp. nov., a novel member of the Vibrionaceae family isolated from the Solomon Islands.</title>
        <authorList>
            <person name="Giubergia S."/>
            <person name="Machado H."/>
            <person name="Mateiu R.V."/>
            <person name="Gram L."/>
        </authorList>
    </citation>
    <scope>NUCLEOTIDE SEQUENCE [LARGE SCALE GENOMIC DNA]</scope>
    <source>
        <strain evidence="2">DSM 19134</strain>
    </source>
</reference>
<dbReference type="OrthoDB" id="148878at2"/>
<protein>
    <submittedName>
        <fullName evidence="1">Hemolysin</fullName>
    </submittedName>
</protein>
<dbReference type="EMBL" id="LHPI01000001">
    <property type="protein sequence ID" value="KOO09156.1"/>
    <property type="molecule type" value="Genomic_DNA"/>
</dbReference>
<sequence length="88" mass="10048">MKRTPIFCAIAGAVLLAGCSSEPDEYEVKDYQSVANPASVYCVQQGGELETVNENEMRVTYCVFSDEDRTEQWEYYRNNHDEEGNPKQ</sequence>
<evidence type="ECO:0000313" key="2">
    <source>
        <dbReference type="Proteomes" id="UP000037530"/>
    </source>
</evidence>
<dbReference type="Pfam" id="PF03891">
    <property type="entry name" value="DUF333"/>
    <property type="match status" value="1"/>
</dbReference>
<gene>
    <name evidence="1" type="ORF">AKJ31_01990</name>
</gene>
<dbReference type="InterPro" id="IPR005590">
    <property type="entry name" value="DUF333"/>
</dbReference>
<dbReference type="RefSeq" id="WP_053407410.1">
    <property type="nucleotide sequence ID" value="NZ_DAIPHI010000104.1"/>
</dbReference>
<organism evidence="1 2">
    <name type="scientific">Vibrio hepatarius</name>
    <dbReference type="NCBI Taxonomy" id="171383"/>
    <lineage>
        <taxon>Bacteria</taxon>
        <taxon>Pseudomonadati</taxon>
        <taxon>Pseudomonadota</taxon>
        <taxon>Gammaproteobacteria</taxon>
        <taxon>Vibrionales</taxon>
        <taxon>Vibrionaceae</taxon>
        <taxon>Vibrio</taxon>
        <taxon>Vibrio oreintalis group</taxon>
    </lineage>
</organism>
<accession>A0A0M0I4A9</accession>
<dbReference type="STRING" id="171383.AKJ31_01990"/>
<dbReference type="AlphaFoldDB" id="A0A0M0I4A9"/>